<dbReference type="RefSeq" id="WP_149468995.1">
    <property type="nucleotide sequence ID" value="NZ_QOKW01000007.1"/>
</dbReference>
<evidence type="ECO:0000313" key="2">
    <source>
        <dbReference type="Proteomes" id="UP000480854"/>
    </source>
</evidence>
<accession>A0A9W7NK12</accession>
<sequence length="79" mass="8563">MTDPHSPVLYDPDTDSMYVKVRPGPGVDSRIDDARDLVIDLGEDGEPVGYDIQYASRHPDVIAEALAALRALRGEARAA</sequence>
<proteinExistence type="predicted"/>
<reference evidence="1 2" key="1">
    <citation type="submission" date="2018-07" db="EMBL/GenBank/DDBJ databases">
        <title>Genome sequence of Azospirillum sp. ATCC 49961.</title>
        <authorList>
            <person name="Sant'Anna F.H."/>
            <person name="Baldani J.I."/>
            <person name="Zilli J.E."/>
            <person name="Reis V.M."/>
            <person name="Hartmann A."/>
            <person name="Cruz L."/>
            <person name="de Souza E.M."/>
            <person name="de Oliveira Pedrosa F."/>
            <person name="Passaglia L.M.P."/>
        </authorList>
    </citation>
    <scope>NUCLEOTIDE SEQUENCE [LARGE SCALE GENOMIC DNA]</scope>
    <source>
        <strain evidence="1 2">ATCC 49961</strain>
    </source>
</reference>
<dbReference type="InterPro" id="IPR019270">
    <property type="entry name" value="DUF2283"/>
</dbReference>
<name>A0A9W7NK12_9PROT</name>
<comment type="caution">
    <text evidence="1">The sequence shown here is derived from an EMBL/GenBank/DDBJ whole genome shotgun (WGS) entry which is preliminary data.</text>
</comment>
<dbReference type="EMBL" id="QOKW01000007">
    <property type="protein sequence ID" value="KAA0680980.1"/>
    <property type="molecule type" value="Genomic_DNA"/>
</dbReference>
<keyword evidence="2" id="KW-1185">Reference proteome</keyword>
<dbReference type="Proteomes" id="UP000480854">
    <property type="component" value="Unassembled WGS sequence"/>
</dbReference>
<dbReference type="OrthoDB" id="9799670at2"/>
<gene>
    <name evidence="1" type="ORF">DS843_11270</name>
</gene>
<organism evidence="1 2">
    <name type="scientific">Roseomonas genomospecies 6</name>
    <dbReference type="NCBI Taxonomy" id="214106"/>
    <lineage>
        <taxon>Bacteria</taxon>
        <taxon>Pseudomonadati</taxon>
        <taxon>Pseudomonadota</taxon>
        <taxon>Alphaproteobacteria</taxon>
        <taxon>Acetobacterales</taxon>
        <taxon>Roseomonadaceae</taxon>
        <taxon>Roseomonas</taxon>
    </lineage>
</organism>
<protein>
    <submittedName>
        <fullName evidence="1">DUF2283 domain-containing protein</fullName>
    </submittedName>
</protein>
<evidence type="ECO:0000313" key="1">
    <source>
        <dbReference type="EMBL" id="KAA0680980.1"/>
    </source>
</evidence>
<dbReference type="AlphaFoldDB" id="A0A9W7NK12"/>
<dbReference type="Pfam" id="PF10049">
    <property type="entry name" value="DUF2283"/>
    <property type="match status" value="1"/>
</dbReference>